<feature type="compositionally biased region" description="Basic and acidic residues" evidence="1">
    <location>
        <begin position="68"/>
        <end position="80"/>
    </location>
</feature>
<evidence type="ECO:0000313" key="3">
    <source>
        <dbReference type="Proteomes" id="UP000034680"/>
    </source>
</evidence>
<name>A0A0G2HP57_9PEZI</name>
<evidence type="ECO:0000313" key="2">
    <source>
        <dbReference type="EMBL" id="KKY30000.1"/>
    </source>
</evidence>
<gene>
    <name evidence="2" type="ORF">UCDDA912_g10069</name>
</gene>
<feature type="compositionally biased region" description="Acidic residues" evidence="1">
    <location>
        <begin position="411"/>
        <end position="431"/>
    </location>
</feature>
<keyword evidence="3" id="KW-1185">Reference proteome</keyword>
<dbReference type="AlphaFoldDB" id="A0A0G2HP57"/>
<protein>
    <recommendedName>
        <fullName evidence="4">Ubiquitin-like protease family profile domain-containing protein</fullName>
    </recommendedName>
</protein>
<evidence type="ECO:0000256" key="1">
    <source>
        <dbReference type="SAM" id="MobiDB-lite"/>
    </source>
</evidence>
<feature type="region of interest" description="Disordered" evidence="1">
    <location>
        <begin position="98"/>
        <end position="123"/>
    </location>
</feature>
<dbReference type="EMBL" id="LCUC01000565">
    <property type="protein sequence ID" value="KKY30000.1"/>
    <property type="molecule type" value="Genomic_DNA"/>
</dbReference>
<feature type="compositionally biased region" description="Basic and acidic residues" evidence="1">
    <location>
        <begin position="514"/>
        <end position="523"/>
    </location>
</feature>
<organism evidence="2 3">
    <name type="scientific">Diaporthe ampelina</name>
    <dbReference type="NCBI Taxonomy" id="1214573"/>
    <lineage>
        <taxon>Eukaryota</taxon>
        <taxon>Fungi</taxon>
        <taxon>Dikarya</taxon>
        <taxon>Ascomycota</taxon>
        <taxon>Pezizomycotina</taxon>
        <taxon>Sordariomycetes</taxon>
        <taxon>Sordariomycetidae</taxon>
        <taxon>Diaporthales</taxon>
        <taxon>Diaporthaceae</taxon>
        <taxon>Diaporthe</taxon>
    </lineage>
</organism>
<feature type="compositionally biased region" description="Acidic residues" evidence="1">
    <location>
        <begin position="524"/>
        <end position="537"/>
    </location>
</feature>
<sequence length="1195" mass="127915">MPTRPGHVNRNQATSDGSDDDDDDDDDDGDSDSDSDSDSDGDSDGGSEEEQEEGDEEDEEGEEGEGSDPTRTEQSQHRQPDLSPTLRTAVDSLKSLFAHDEGSDQAQGKSKGKGKASREPVSGLISQRWNQLTVAFADHAAGSRRRRNGRKSERMRQMGLFAFFASHHLSAHIISLSLRNEFVDELGPCRWAPKLANIAQRLRLSDSVLLCLYFGSSVLTKSRVVSNIYRWAFGKPPLVRKDKATRARRAASATDQGGAHDEDEDENGNENADMVDDSDGEADRNSSTGPEDQGPQGARQDPTGGFEALDLARHYFSIVDARKARLANPRSIHRGSTEASRTVFAIRTAVMVPFEPNDIRQAHCAATVVVPASDKARTVPLPASPSPEVGRRHDPNARLSAAREPSIFGDAEAEPEEEEEDEEEEGDEEDDYRPGHPETMRPYGAAHMDASGSGGTIAQHASGSSDDNNDCASGDGSDKQSPSPTSPDARRGHAQPLHLGGQRRPPAASAMKRKSSESGLHDDEGNDDDDDDDDDDTVAQALDHISKRAKITADKPRGAVLGITPRAVRTSSAMTLPSGQSNVGGSPTSHPEPTGNEFDAPSVPGGRRDSPGPASLAAAPAAAPAEAEAAPAGNETPEDDLYGVSEGERGAATTRPVRMSTSTSTSMSVSVSTGPPFSQAANGDGHRGECVGEKHPATLAATPGDEVAKTSVPPAHAVTAGGQPGPGPPAGLQALTLGSHSRQRIGTGAMLDDSAVEWALNMFLAASKHTRLTDSREMARQGQGPARSSPQRDLASAIAYTCEPRRVDDIVVFSACNIRDTHWLLGVSTVSGSGQAPPRDMAAEVWVLDSASNPAWQAEAHGLVEGWVGRALQPASMAAAAPAAACPTGSTGPGTSGGSNAVQARHHCPPCAGQGDTVDCGVYVIVFALRWLVHTSGCQTRLHSPSDLEKLHLTSRVNGRLWRRFLVLMDSASREYEGCGQEPLELEGRWSPQQQQQQQQHTVLDGSDRQADETVPQHLGFPPVKPPSPSDTTSAVLQAIEDARARLESHQRQLLQTIRGRQRQSEQLCEDVREIQALLSWVRGSSAAERGRIEQDVLPALDRDMALRTSAMDAMKGISAVSSHCCGTSAVVESMEQEMRVARAQRRFWTRRRAEVRRAECIIPWVLRTLGQDVLSLEAVVRRYGEICGATRVDM</sequence>
<comment type="caution">
    <text evidence="2">The sequence shown here is derived from an EMBL/GenBank/DDBJ whole genome shotgun (WGS) entry which is preliminary data.</text>
</comment>
<evidence type="ECO:0008006" key="4">
    <source>
        <dbReference type="Google" id="ProtNLM"/>
    </source>
</evidence>
<feature type="compositionally biased region" description="Polar residues" evidence="1">
    <location>
        <begin position="569"/>
        <end position="591"/>
    </location>
</feature>
<proteinExistence type="predicted"/>
<accession>A0A0G2HP57</accession>
<reference evidence="2 3" key="1">
    <citation type="submission" date="2015-05" db="EMBL/GenBank/DDBJ databases">
        <title>Distinctive expansion of gene families associated with plant cell wall degradation and secondary metabolism in the genomes of grapevine trunk pathogens.</title>
        <authorList>
            <person name="Lawrence D.P."/>
            <person name="Travadon R."/>
            <person name="Rolshausen P.E."/>
            <person name="Baumgartner K."/>
        </authorList>
    </citation>
    <scope>NUCLEOTIDE SEQUENCE [LARGE SCALE GENOMIC DNA]</scope>
    <source>
        <strain evidence="2">DA912</strain>
    </source>
</reference>
<dbReference type="Proteomes" id="UP000034680">
    <property type="component" value="Unassembled WGS sequence"/>
</dbReference>
<feature type="region of interest" description="Disordered" evidence="1">
    <location>
        <begin position="1"/>
        <end position="85"/>
    </location>
</feature>
<reference evidence="2 3" key="2">
    <citation type="submission" date="2015-05" db="EMBL/GenBank/DDBJ databases">
        <authorList>
            <person name="Morales-Cruz A."/>
            <person name="Amrine K.C."/>
            <person name="Cantu D."/>
        </authorList>
    </citation>
    <scope>NUCLEOTIDE SEQUENCE [LARGE SCALE GENOMIC DNA]</scope>
    <source>
        <strain evidence="2">DA912</strain>
    </source>
</reference>
<feature type="compositionally biased region" description="Low complexity" evidence="1">
    <location>
        <begin position="611"/>
        <end position="633"/>
    </location>
</feature>
<feature type="region of interest" description="Disordered" evidence="1">
    <location>
        <begin position="377"/>
        <end position="692"/>
    </location>
</feature>
<feature type="compositionally biased region" description="Acidic residues" evidence="1">
    <location>
        <begin position="261"/>
        <end position="280"/>
    </location>
</feature>
<feature type="compositionally biased region" description="Low complexity" evidence="1">
    <location>
        <begin position="653"/>
        <end position="673"/>
    </location>
</feature>
<feature type="region of interest" description="Disordered" evidence="1">
    <location>
        <begin position="242"/>
        <end position="304"/>
    </location>
</feature>
<feature type="compositionally biased region" description="Acidic residues" evidence="1">
    <location>
        <begin position="17"/>
        <end position="66"/>
    </location>
</feature>
<feature type="region of interest" description="Disordered" evidence="1">
    <location>
        <begin position="988"/>
        <end position="1032"/>
    </location>
</feature>